<dbReference type="SUPFAM" id="SSF159245">
    <property type="entry name" value="AttH-like"/>
    <property type="match status" value="1"/>
</dbReference>
<dbReference type="AlphaFoldDB" id="A0A398C910"/>
<dbReference type="Gene3D" id="2.40.370.10">
    <property type="entry name" value="AttH-like domain"/>
    <property type="match status" value="2"/>
</dbReference>
<reference evidence="2 3" key="1">
    <citation type="submission" date="2018-09" db="EMBL/GenBank/DDBJ databases">
        <title>Draft genome of Simplicispira sp. NY-02.</title>
        <authorList>
            <person name="Im W.T."/>
        </authorList>
    </citation>
    <scope>NUCLEOTIDE SEQUENCE [LARGE SCALE GENOMIC DNA]</scope>
    <source>
        <strain evidence="2 3">NY-02</strain>
    </source>
</reference>
<dbReference type="PANTHER" id="PTHR38591">
    <property type="entry name" value="HYDROLASE"/>
    <property type="match status" value="1"/>
</dbReference>
<evidence type="ECO:0000313" key="2">
    <source>
        <dbReference type="EMBL" id="RID99605.1"/>
    </source>
</evidence>
<evidence type="ECO:0000259" key="1">
    <source>
        <dbReference type="Pfam" id="PF07143"/>
    </source>
</evidence>
<dbReference type="RefSeq" id="WP_119108053.1">
    <property type="nucleotide sequence ID" value="NZ_QXJC01000001.1"/>
</dbReference>
<dbReference type="InterPro" id="IPR010791">
    <property type="entry name" value="AttH_dom"/>
</dbReference>
<dbReference type="PANTHER" id="PTHR38591:SF1">
    <property type="entry name" value="BLL1000 PROTEIN"/>
    <property type="match status" value="1"/>
</dbReference>
<dbReference type="Pfam" id="PF17186">
    <property type="entry name" value="Lipocalin_9"/>
    <property type="match status" value="1"/>
</dbReference>
<organism evidence="2 3">
    <name type="scientific">Simplicispira hankyongi</name>
    <dbReference type="NCBI Taxonomy" id="2315688"/>
    <lineage>
        <taxon>Bacteria</taxon>
        <taxon>Pseudomonadati</taxon>
        <taxon>Pseudomonadota</taxon>
        <taxon>Betaproteobacteria</taxon>
        <taxon>Burkholderiales</taxon>
        <taxon>Comamonadaceae</taxon>
        <taxon>Simplicispira</taxon>
    </lineage>
</organism>
<comment type="caution">
    <text evidence="2">The sequence shown here is derived from an EMBL/GenBank/DDBJ whole genome shotgun (WGS) entry which is preliminary data.</text>
</comment>
<dbReference type="EMBL" id="QXJC01000001">
    <property type="protein sequence ID" value="RID99605.1"/>
    <property type="molecule type" value="Genomic_DNA"/>
</dbReference>
<evidence type="ECO:0000313" key="3">
    <source>
        <dbReference type="Proteomes" id="UP000266302"/>
    </source>
</evidence>
<dbReference type="OrthoDB" id="9770826at2"/>
<proteinExistence type="predicted"/>
<feature type="domain" description="AttH" evidence="1">
    <location>
        <begin position="61"/>
        <end position="236"/>
    </location>
</feature>
<dbReference type="Proteomes" id="UP000266302">
    <property type="component" value="Unassembled WGS sequence"/>
</dbReference>
<sequence length="376" mass="41364">MRPAPSTTPPATVPTSAWSRREWLALCLGTCTLPLTAAAQTLPAGPLHFPRDHGSHPELRTEWWYLTGHARAGERTFGFQLTFFRSRVPGTQALHSRFAARQLLFAHAALTDLQGRRMLHEQRIARAGFSLAEASEQDTDIVLGDWLLKRRDAAGRSQYTARMLGTDFALELELTATQEVLLQGEAGISRKGPQPDNLSYYITEPQLQVQGHITLGRERLAVHDTAARAWLDHEASQAILPTEAVGWDWIGMNLEDGSALTAFQLRRANGTALWVGGSWRAPGGPARNFGPETLRFTPLRSWTSGASGARYPVAWRLSTPVGLFEVHALLDAQELDSRASTGAFYWEGLSELRGARGQAVGRGYLEMTGYAARLAL</sequence>
<dbReference type="InterPro" id="IPR023374">
    <property type="entry name" value="AttH-like_dom_sf"/>
</dbReference>
<protein>
    <submittedName>
        <fullName evidence="2">Carotenoid 1,2-hydratase</fullName>
    </submittedName>
</protein>
<name>A0A398C910_9BURK</name>
<gene>
    <name evidence="2" type="ORF">D3F03_04145</name>
</gene>
<dbReference type="Pfam" id="PF07143">
    <property type="entry name" value="CrtC"/>
    <property type="match status" value="1"/>
</dbReference>
<accession>A0A398C910</accession>
<keyword evidence="3" id="KW-1185">Reference proteome</keyword>